<dbReference type="EMBL" id="JAMWDU010000006">
    <property type="protein sequence ID" value="MCP8888522.1"/>
    <property type="molecule type" value="Genomic_DNA"/>
</dbReference>
<accession>A0A9Q4AQY1</accession>
<dbReference type="AlphaFoldDB" id="A0A9Q4AQY1"/>
<keyword evidence="1" id="KW-1133">Transmembrane helix</keyword>
<dbReference type="Proteomes" id="UP001060275">
    <property type="component" value="Unassembled WGS sequence"/>
</dbReference>
<proteinExistence type="predicted"/>
<organism evidence="2 3">
    <name type="scientific">Devosia ureilytica</name>
    <dbReference type="NCBI Taxonomy" id="2952754"/>
    <lineage>
        <taxon>Bacteria</taxon>
        <taxon>Pseudomonadati</taxon>
        <taxon>Pseudomonadota</taxon>
        <taxon>Alphaproteobacteria</taxon>
        <taxon>Hyphomicrobiales</taxon>
        <taxon>Devosiaceae</taxon>
        <taxon>Devosia</taxon>
    </lineage>
</organism>
<comment type="caution">
    <text evidence="2">The sequence shown here is derived from an EMBL/GenBank/DDBJ whole genome shotgun (WGS) entry which is preliminary data.</text>
</comment>
<evidence type="ECO:0000313" key="3">
    <source>
        <dbReference type="Proteomes" id="UP001060275"/>
    </source>
</evidence>
<keyword evidence="3" id="KW-1185">Reference proteome</keyword>
<keyword evidence="1" id="KW-0812">Transmembrane</keyword>
<evidence type="ECO:0000256" key="1">
    <source>
        <dbReference type="SAM" id="Phobius"/>
    </source>
</evidence>
<evidence type="ECO:0000313" key="2">
    <source>
        <dbReference type="EMBL" id="MCP8888522.1"/>
    </source>
</evidence>
<gene>
    <name evidence="2" type="ORF">NF348_15515</name>
</gene>
<reference evidence="2" key="1">
    <citation type="submission" date="2022-06" db="EMBL/GenBank/DDBJ databases">
        <title>Devosia sp. XJ19-45 genome assembly.</title>
        <authorList>
            <person name="Li B."/>
            <person name="Cai M."/>
            <person name="Nie G."/>
            <person name="Li W."/>
        </authorList>
    </citation>
    <scope>NUCLEOTIDE SEQUENCE</scope>
    <source>
        <strain evidence="2">XJ19-45</strain>
    </source>
</reference>
<protein>
    <submittedName>
        <fullName evidence="2">Uncharacterized protein</fullName>
    </submittedName>
</protein>
<dbReference type="RefSeq" id="WP_254675657.1">
    <property type="nucleotide sequence ID" value="NZ_JAMWDU010000006.1"/>
</dbReference>
<feature type="transmembrane region" description="Helical" evidence="1">
    <location>
        <begin position="53"/>
        <end position="74"/>
    </location>
</feature>
<sequence>MPAFFVFTYSCSLNHKPFLKEDSYCYEELMGLEQIWNEFIASLPTLKDAWPTVIGLMILSGAVGFGFAVLLGAGSHDTKDQRIKLAEERVADYKDKLNGKSPDEAQAQIAKLREEINALATYGLSSESQERMKATLAGLSGAVKIVRHGDSSDADRLYRQTISIFRAAGLEVESNTILGIKNPPNSGVTLVFWEATKREFLAKVRVALQVAGLDPVELSNPDGWGNETRLTIVFSSRDPDWTPAARWG</sequence>
<keyword evidence="1" id="KW-0472">Membrane</keyword>
<name>A0A9Q4AQY1_9HYPH</name>